<organism evidence="1">
    <name type="scientific">Loigolactobacillus rennini</name>
    <dbReference type="NCBI Taxonomy" id="238013"/>
    <lineage>
        <taxon>Bacteria</taxon>
        <taxon>Bacillati</taxon>
        <taxon>Bacillota</taxon>
        <taxon>Bacilli</taxon>
        <taxon>Lactobacillales</taxon>
        <taxon>Lactobacillaceae</taxon>
        <taxon>Loigolactobacillus</taxon>
    </lineage>
</organism>
<dbReference type="AlphaFoldDB" id="A0A1K2I952"/>
<name>A0A1K2I952_9LACO</name>
<proteinExistence type="predicted"/>
<evidence type="ECO:0000313" key="1">
    <source>
        <dbReference type="EMBL" id="SFZ88784.1"/>
    </source>
</evidence>
<sequence length="51" mass="5997">MIHKLVNRYSYKKMKWLMIGLTVLFAVLFIVSLVFAILTQIELNSYTTLTM</sequence>
<reference evidence="1" key="1">
    <citation type="submission" date="2016-11" db="EMBL/GenBank/DDBJ databases">
        <authorList>
            <person name="Jaros S."/>
            <person name="Januszkiewicz K."/>
            <person name="Wedrychowicz H."/>
        </authorList>
    </citation>
    <scope>NUCLEOTIDE SEQUENCE</scope>
    <source>
        <strain evidence="1">ACA-DC 565</strain>
    </source>
</reference>
<gene>
    <name evidence="1" type="ORF">LREN565_1897</name>
</gene>
<dbReference type="EMBL" id="LT634362">
    <property type="protein sequence ID" value="SFZ88784.1"/>
    <property type="molecule type" value="Genomic_DNA"/>
</dbReference>
<accession>A0A1K2I952</accession>
<protein>
    <submittedName>
        <fullName evidence="1">Uncharacterized protein</fullName>
    </submittedName>
</protein>